<sequence length="139" mass="15352">MFPETPATTGALLYSPLYLDDAMAEFQIYHNPRCSKSRNTLALLQEHGVQPEVILYLETPPDRKVLQALLAALNKQPSELVRRGEADYKEAGLSKASDEAAVLDAMVAFPKLIERPIVVAGERAILGRPPENVLELINK</sequence>
<dbReference type="AlphaFoldDB" id="A0A918XHJ9"/>
<dbReference type="GO" id="GO:0008794">
    <property type="term" value="F:arsenate reductase (glutaredoxin) activity"/>
    <property type="evidence" value="ECO:0007669"/>
    <property type="project" value="UniProtKB-UniRule"/>
</dbReference>
<evidence type="ECO:0000256" key="1">
    <source>
        <dbReference type="ARBA" id="ARBA00007198"/>
    </source>
</evidence>
<dbReference type="CDD" id="cd03034">
    <property type="entry name" value="ArsC_ArsC"/>
    <property type="match status" value="1"/>
</dbReference>
<name>A0A918XHJ9_9GAMM</name>
<evidence type="ECO:0000256" key="3">
    <source>
        <dbReference type="PROSITE-ProRule" id="PRU01282"/>
    </source>
</evidence>
<dbReference type="InterPro" id="IPR036249">
    <property type="entry name" value="Thioredoxin-like_sf"/>
</dbReference>
<dbReference type="PANTHER" id="PTHR30041:SF4">
    <property type="entry name" value="ARSENATE REDUCTASE"/>
    <property type="match status" value="1"/>
</dbReference>
<dbReference type="NCBIfam" id="TIGR00014">
    <property type="entry name" value="arsC"/>
    <property type="match status" value="1"/>
</dbReference>
<dbReference type="EC" id="1.20.4.1" evidence="4"/>
<dbReference type="Pfam" id="PF03960">
    <property type="entry name" value="ArsC"/>
    <property type="match status" value="1"/>
</dbReference>
<dbReference type="EMBL" id="BMYM01000001">
    <property type="protein sequence ID" value="GHD32597.1"/>
    <property type="molecule type" value="Genomic_DNA"/>
</dbReference>
<evidence type="ECO:0000256" key="2">
    <source>
        <dbReference type="ARBA" id="ARBA00023002"/>
    </source>
</evidence>
<evidence type="ECO:0000256" key="4">
    <source>
        <dbReference type="RuleBase" id="RU362029"/>
    </source>
</evidence>
<gene>
    <name evidence="5" type="primary">arsC</name>
    <name evidence="5" type="ORF">GCM10007053_17090</name>
</gene>
<organism evidence="5 6">
    <name type="scientific">Parahalioglobus pacificus</name>
    <dbReference type="NCBI Taxonomy" id="930806"/>
    <lineage>
        <taxon>Bacteria</taxon>
        <taxon>Pseudomonadati</taxon>
        <taxon>Pseudomonadota</taxon>
        <taxon>Gammaproteobacteria</taxon>
        <taxon>Cellvibrionales</taxon>
        <taxon>Halieaceae</taxon>
        <taxon>Parahalioglobus</taxon>
    </lineage>
</organism>
<accession>A0A918XHJ9</accession>
<dbReference type="Proteomes" id="UP000644693">
    <property type="component" value="Unassembled WGS sequence"/>
</dbReference>
<keyword evidence="6" id="KW-1185">Reference proteome</keyword>
<evidence type="ECO:0000313" key="5">
    <source>
        <dbReference type="EMBL" id="GHD32597.1"/>
    </source>
</evidence>
<evidence type="ECO:0000313" key="6">
    <source>
        <dbReference type="Proteomes" id="UP000644693"/>
    </source>
</evidence>
<dbReference type="Gene3D" id="3.40.30.10">
    <property type="entry name" value="Glutaredoxin"/>
    <property type="match status" value="1"/>
</dbReference>
<dbReference type="PANTHER" id="PTHR30041">
    <property type="entry name" value="ARSENATE REDUCTASE"/>
    <property type="match status" value="1"/>
</dbReference>
<protein>
    <recommendedName>
        <fullName evidence="4">Arsenate reductase</fullName>
        <ecNumber evidence="4">1.20.4.1</ecNumber>
    </recommendedName>
</protein>
<reference evidence="5" key="2">
    <citation type="submission" date="2020-09" db="EMBL/GenBank/DDBJ databases">
        <authorList>
            <person name="Sun Q."/>
            <person name="Kim S."/>
        </authorList>
    </citation>
    <scope>NUCLEOTIDE SEQUENCE</scope>
    <source>
        <strain evidence="5">KCTC 23430</strain>
    </source>
</reference>
<dbReference type="SUPFAM" id="SSF52833">
    <property type="entry name" value="Thioredoxin-like"/>
    <property type="match status" value="1"/>
</dbReference>
<comment type="caution">
    <text evidence="5">The sequence shown here is derived from an EMBL/GenBank/DDBJ whole genome shotgun (WGS) entry which is preliminary data.</text>
</comment>
<dbReference type="InterPro" id="IPR006659">
    <property type="entry name" value="Arsenate_reductase"/>
</dbReference>
<dbReference type="InterPro" id="IPR006660">
    <property type="entry name" value="Arsenate_reductase-like"/>
</dbReference>
<reference evidence="5" key="1">
    <citation type="journal article" date="2014" name="Int. J. Syst. Evol. Microbiol.">
        <title>Complete genome sequence of Corynebacterium casei LMG S-19264T (=DSM 44701T), isolated from a smear-ripened cheese.</title>
        <authorList>
            <consortium name="US DOE Joint Genome Institute (JGI-PGF)"/>
            <person name="Walter F."/>
            <person name="Albersmeier A."/>
            <person name="Kalinowski J."/>
            <person name="Ruckert C."/>
        </authorList>
    </citation>
    <scope>NUCLEOTIDE SEQUENCE</scope>
    <source>
        <strain evidence="5">KCTC 23430</strain>
    </source>
</reference>
<dbReference type="PROSITE" id="PS51353">
    <property type="entry name" value="ARSC"/>
    <property type="match status" value="1"/>
</dbReference>
<proteinExistence type="inferred from homology"/>
<comment type="catalytic activity">
    <reaction evidence="4">
        <text>[glutaredoxin]-dithiol + arsenate + glutathione + H(+) = glutathionyl-S-S-[glutaredoxin] + arsenite + H2O</text>
        <dbReference type="Rhea" id="RHEA:22016"/>
        <dbReference type="Rhea" id="RHEA-COMP:10729"/>
        <dbReference type="Rhea" id="RHEA-COMP:17668"/>
        <dbReference type="ChEBI" id="CHEBI:15377"/>
        <dbReference type="ChEBI" id="CHEBI:15378"/>
        <dbReference type="ChEBI" id="CHEBI:29242"/>
        <dbReference type="ChEBI" id="CHEBI:29950"/>
        <dbReference type="ChEBI" id="CHEBI:48597"/>
        <dbReference type="ChEBI" id="CHEBI:57925"/>
        <dbReference type="ChEBI" id="CHEBI:146199"/>
        <dbReference type="EC" id="1.20.4.1"/>
    </reaction>
</comment>
<comment type="similarity">
    <text evidence="1 3 4">Belongs to the ArsC family.</text>
</comment>
<keyword evidence="2 4" id="KW-0560">Oxidoreductase</keyword>